<dbReference type="InterPro" id="IPR000210">
    <property type="entry name" value="BTB/POZ_dom"/>
</dbReference>
<dbReference type="SUPFAM" id="SSF54695">
    <property type="entry name" value="POZ domain"/>
    <property type="match status" value="1"/>
</dbReference>
<evidence type="ECO:0000259" key="1">
    <source>
        <dbReference type="PROSITE" id="PS50097"/>
    </source>
</evidence>
<dbReference type="AlphaFoldDB" id="A0A0V0Y5M1"/>
<proteinExistence type="predicted"/>
<dbReference type="STRING" id="6337.A0A0V0Y5M1"/>
<dbReference type="Gene3D" id="3.30.710.10">
    <property type="entry name" value="Potassium Channel Kv1.1, Chain A"/>
    <property type="match status" value="1"/>
</dbReference>
<evidence type="ECO:0000313" key="3">
    <source>
        <dbReference type="Proteomes" id="UP000054815"/>
    </source>
</evidence>
<evidence type="ECO:0000313" key="2">
    <source>
        <dbReference type="EMBL" id="KRX95702.1"/>
    </source>
</evidence>
<dbReference type="Pfam" id="PF00651">
    <property type="entry name" value="BTB"/>
    <property type="match status" value="1"/>
</dbReference>
<gene>
    <name evidence="2" type="ORF">T4E_6945</name>
</gene>
<dbReference type="InterPro" id="IPR011333">
    <property type="entry name" value="SKP1/BTB/POZ_sf"/>
</dbReference>
<dbReference type="PROSITE" id="PS50097">
    <property type="entry name" value="BTB"/>
    <property type="match status" value="1"/>
</dbReference>
<dbReference type="Proteomes" id="UP000054815">
    <property type="component" value="Unassembled WGS sequence"/>
</dbReference>
<protein>
    <recommendedName>
        <fullName evidence="1">BTB domain-containing protein</fullName>
    </recommendedName>
</protein>
<dbReference type="EMBL" id="JYDU01000052">
    <property type="protein sequence ID" value="KRX95702.1"/>
    <property type="molecule type" value="Genomic_DNA"/>
</dbReference>
<comment type="caution">
    <text evidence="2">The sequence shown here is derived from an EMBL/GenBank/DDBJ whole genome shotgun (WGS) entry which is preliminary data.</text>
</comment>
<reference evidence="2 3" key="1">
    <citation type="submission" date="2015-01" db="EMBL/GenBank/DDBJ databases">
        <title>Evolution of Trichinella species and genotypes.</title>
        <authorList>
            <person name="Korhonen P.K."/>
            <person name="Edoardo P."/>
            <person name="Giuseppe L.R."/>
            <person name="Gasser R.B."/>
        </authorList>
    </citation>
    <scope>NUCLEOTIDE SEQUENCE [LARGE SCALE GENOMIC DNA]</scope>
    <source>
        <strain evidence="2">ISS141</strain>
    </source>
</reference>
<feature type="domain" description="BTB" evidence="1">
    <location>
        <begin position="42"/>
        <end position="118"/>
    </location>
</feature>
<accession>A0A0V0Y5M1</accession>
<sequence length="192" mass="21710">MLRSSPTSASRYHLEKLNLKSTVAKNLRDAMESLIGDLSSFADILLESNDGIRLAVHSCILKCRAPQFYTNHIAATFESKTDNYCSPLPRVVPISEMDFNCMSKFVHKIYTDDTAIDDNVIDSRHILPISQARDMLLPVAMNGSPLAASLQKMVNQMRIPASIDLKRKRPNCIPLDQEYVRSMHFERVQIVD</sequence>
<name>A0A0V0Y5M1_TRIPS</name>
<organism evidence="2 3">
    <name type="scientific">Trichinella pseudospiralis</name>
    <name type="common">Parasitic roundworm</name>
    <dbReference type="NCBI Taxonomy" id="6337"/>
    <lineage>
        <taxon>Eukaryota</taxon>
        <taxon>Metazoa</taxon>
        <taxon>Ecdysozoa</taxon>
        <taxon>Nematoda</taxon>
        <taxon>Enoplea</taxon>
        <taxon>Dorylaimia</taxon>
        <taxon>Trichinellida</taxon>
        <taxon>Trichinellidae</taxon>
        <taxon>Trichinella</taxon>
    </lineage>
</organism>